<dbReference type="RefSeq" id="WP_135622107.1">
    <property type="nucleotide sequence ID" value="NZ_RQGD01000010.1"/>
</dbReference>
<dbReference type="Gene3D" id="3.30.530.20">
    <property type="match status" value="1"/>
</dbReference>
<name>A0A4R9KA31_9LEPT</name>
<comment type="similarity">
    <text evidence="1">Belongs to the AHA1 family.</text>
</comment>
<dbReference type="EMBL" id="RQGD01000010">
    <property type="protein sequence ID" value="TGL62320.1"/>
    <property type="molecule type" value="Genomic_DNA"/>
</dbReference>
<organism evidence="3 4">
    <name type="scientific">Leptospira ognonensis</name>
    <dbReference type="NCBI Taxonomy" id="2484945"/>
    <lineage>
        <taxon>Bacteria</taxon>
        <taxon>Pseudomonadati</taxon>
        <taxon>Spirochaetota</taxon>
        <taxon>Spirochaetia</taxon>
        <taxon>Leptospirales</taxon>
        <taxon>Leptospiraceae</taxon>
        <taxon>Leptospira</taxon>
    </lineage>
</organism>
<evidence type="ECO:0000313" key="4">
    <source>
        <dbReference type="Proteomes" id="UP000297693"/>
    </source>
</evidence>
<evidence type="ECO:0000256" key="1">
    <source>
        <dbReference type="ARBA" id="ARBA00006817"/>
    </source>
</evidence>
<gene>
    <name evidence="3" type="ORF">EHQ58_03745</name>
</gene>
<accession>A0A4R9KA31</accession>
<evidence type="ECO:0000313" key="3">
    <source>
        <dbReference type="EMBL" id="TGL62320.1"/>
    </source>
</evidence>
<dbReference type="Pfam" id="PF08327">
    <property type="entry name" value="AHSA1"/>
    <property type="match status" value="1"/>
</dbReference>
<dbReference type="SUPFAM" id="SSF55961">
    <property type="entry name" value="Bet v1-like"/>
    <property type="match status" value="1"/>
</dbReference>
<proteinExistence type="inferred from homology"/>
<sequence length="172" mass="19508">MKADIKEFKVELRGETEVVATRYFAAPRNLVYDCFTKPELIRRWLTGPEGWSLVKCENDVTVGGKYLYLFSDANGTEMGVYGRFLEVIPSEKIANSENYAIDMNVFNPDALESPDVTKESRTFTTEGDLTLMTHVCTYASDEIRKNEIGGVEAWKDLCLVLDKILEVIMQKS</sequence>
<dbReference type="InterPro" id="IPR023393">
    <property type="entry name" value="START-like_dom_sf"/>
</dbReference>
<dbReference type="InterPro" id="IPR013538">
    <property type="entry name" value="ASHA1/2-like_C"/>
</dbReference>
<reference evidence="3" key="1">
    <citation type="journal article" date="2019" name="PLoS Negl. Trop. Dis.">
        <title>Revisiting the worldwide diversity of Leptospira species in the environment.</title>
        <authorList>
            <person name="Vincent A.T."/>
            <person name="Schiettekatte O."/>
            <person name="Bourhy P."/>
            <person name="Veyrier F.J."/>
            <person name="Picardeau M."/>
        </authorList>
    </citation>
    <scope>NUCLEOTIDE SEQUENCE [LARGE SCALE GENOMIC DNA]</scope>
    <source>
        <strain evidence="3">201702476</strain>
    </source>
</reference>
<protein>
    <submittedName>
        <fullName evidence="3">ATPase</fullName>
    </submittedName>
</protein>
<evidence type="ECO:0000259" key="2">
    <source>
        <dbReference type="Pfam" id="PF08327"/>
    </source>
</evidence>
<feature type="domain" description="Activator of Hsp90 ATPase homologue 1/2-like C-terminal" evidence="2">
    <location>
        <begin position="26"/>
        <end position="164"/>
    </location>
</feature>
<dbReference type="OrthoDB" id="9805228at2"/>
<keyword evidence="4" id="KW-1185">Reference proteome</keyword>
<comment type="caution">
    <text evidence="3">The sequence shown here is derived from an EMBL/GenBank/DDBJ whole genome shotgun (WGS) entry which is preliminary data.</text>
</comment>
<dbReference type="Proteomes" id="UP000297693">
    <property type="component" value="Unassembled WGS sequence"/>
</dbReference>
<dbReference type="AlphaFoldDB" id="A0A4R9KA31"/>